<keyword evidence="1" id="KW-1133">Transmembrane helix</keyword>
<sequence length="153" mass="17939">MEALWIFPLYFVCPIVGIILLIFGIFQYYKRKDKSRIITGIFFISLPIIHLFLMEVIQNNFEKNVVGHYNILGKNEIVLKIKIDGTFELNNLLGLKQQGKGKWDIFRGDITTLDLHFKNNQEADVSFEINDEKKHLKLTSSPFENYPFELIKK</sequence>
<protein>
    <submittedName>
        <fullName evidence="2">Uncharacterized protein</fullName>
    </submittedName>
</protein>
<proteinExistence type="predicted"/>
<dbReference type="RefSeq" id="WP_367770476.1">
    <property type="nucleotide sequence ID" value="NZ_CP165626.1"/>
</dbReference>
<dbReference type="AlphaFoldDB" id="A0AB39W8C4"/>
<name>A0AB39W8C4_9FLAO</name>
<keyword evidence="1" id="KW-0472">Membrane</keyword>
<gene>
    <name evidence="2" type="ORF">AB3G39_09000</name>
</gene>
<evidence type="ECO:0000313" key="2">
    <source>
        <dbReference type="EMBL" id="XDU97313.1"/>
    </source>
</evidence>
<evidence type="ECO:0000256" key="1">
    <source>
        <dbReference type="SAM" id="Phobius"/>
    </source>
</evidence>
<feature type="transmembrane region" description="Helical" evidence="1">
    <location>
        <begin position="6"/>
        <end position="25"/>
    </location>
</feature>
<dbReference type="EMBL" id="CP165626">
    <property type="protein sequence ID" value="XDU97313.1"/>
    <property type="molecule type" value="Genomic_DNA"/>
</dbReference>
<reference evidence="2" key="1">
    <citation type="submission" date="2024-07" db="EMBL/GenBank/DDBJ databases">
        <authorList>
            <person name="Biller S.J."/>
        </authorList>
    </citation>
    <scope>NUCLEOTIDE SEQUENCE</scope>
    <source>
        <strain evidence="2">WC2416</strain>
    </source>
</reference>
<accession>A0AB39W8C4</accession>
<feature type="transmembrane region" description="Helical" evidence="1">
    <location>
        <begin position="37"/>
        <end position="54"/>
    </location>
</feature>
<organism evidence="2">
    <name type="scientific">Flavobacterium sp. WC2416</name>
    <dbReference type="NCBI Taxonomy" id="3234141"/>
    <lineage>
        <taxon>Bacteria</taxon>
        <taxon>Pseudomonadati</taxon>
        <taxon>Bacteroidota</taxon>
        <taxon>Flavobacteriia</taxon>
        <taxon>Flavobacteriales</taxon>
        <taxon>Flavobacteriaceae</taxon>
        <taxon>Flavobacterium</taxon>
    </lineage>
</organism>
<keyword evidence="1" id="KW-0812">Transmembrane</keyword>